<reference evidence="4" key="2">
    <citation type="submission" date="2019-10" db="EMBL/GenBank/DDBJ databases">
        <title>A de novo genome assembly of a pear dwarfing rootstock.</title>
        <authorList>
            <person name="Wang F."/>
            <person name="Wang J."/>
            <person name="Li S."/>
            <person name="Zhang Y."/>
            <person name="Fang M."/>
            <person name="Ma L."/>
            <person name="Zhao Y."/>
            <person name="Jiang S."/>
        </authorList>
    </citation>
    <scope>NUCLEOTIDE SEQUENCE [LARGE SCALE GENOMIC DNA]</scope>
</reference>
<reference evidence="3 4" key="3">
    <citation type="submission" date="2019-11" db="EMBL/GenBank/DDBJ databases">
        <title>A de novo genome assembly of a pear dwarfing rootstock.</title>
        <authorList>
            <person name="Wang F."/>
            <person name="Wang J."/>
            <person name="Li S."/>
            <person name="Zhang Y."/>
            <person name="Fang M."/>
            <person name="Ma L."/>
            <person name="Zhao Y."/>
            <person name="Jiang S."/>
        </authorList>
    </citation>
    <scope>NUCLEOTIDE SEQUENCE [LARGE SCALE GENOMIC DNA]</scope>
    <source>
        <strain evidence="3">S2</strain>
        <tissue evidence="3">Leaf</tissue>
    </source>
</reference>
<comment type="caution">
    <text evidence="3">The sequence shown here is derived from an EMBL/GenBank/DDBJ whole genome shotgun (WGS) entry which is preliminary data.</text>
</comment>
<protein>
    <submittedName>
        <fullName evidence="3">Uncharacterized protein</fullName>
    </submittedName>
</protein>
<evidence type="ECO:0000313" key="4">
    <source>
        <dbReference type="Proteomes" id="UP000327157"/>
    </source>
</evidence>
<feature type="region of interest" description="Disordered" evidence="1">
    <location>
        <begin position="84"/>
        <end position="108"/>
    </location>
</feature>
<dbReference type="EMBL" id="SMOL01000695">
    <property type="protein sequence ID" value="KAB2601839.1"/>
    <property type="molecule type" value="Genomic_DNA"/>
</dbReference>
<keyword evidence="2" id="KW-0472">Membrane</keyword>
<organism evidence="3 4">
    <name type="scientific">Pyrus ussuriensis x Pyrus communis</name>
    <dbReference type="NCBI Taxonomy" id="2448454"/>
    <lineage>
        <taxon>Eukaryota</taxon>
        <taxon>Viridiplantae</taxon>
        <taxon>Streptophyta</taxon>
        <taxon>Embryophyta</taxon>
        <taxon>Tracheophyta</taxon>
        <taxon>Spermatophyta</taxon>
        <taxon>Magnoliopsida</taxon>
        <taxon>eudicotyledons</taxon>
        <taxon>Gunneridae</taxon>
        <taxon>Pentapetalae</taxon>
        <taxon>rosids</taxon>
        <taxon>fabids</taxon>
        <taxon>Rosales</taxon>
        <taxon>Rosaceae</taxon>
        <taxon>Amygdaloideae</taxon>
        <taxon>Maleae</taxon>
        <taxon>Pyrus</taxon>
    </lineage>
</organism>
<keyword evidence="4" id="KW-1185">Reference proteome</keyword>
<keyword evidence="2" id="KW-0812">Transmembrane</keyword>
<evidence type="ECO:0000256" key="1">
    <source>
        <dbReference type="SAM" id="MobiDB-lite"/>
    </source>
</evidence>
<evidence type="ECO:0000256" key="2">
    <source>
        <dbReference type="SAM" id="Phobius"/>
    </source>
</evidence>
<gene>
    <name evidence="3" type="ORF">D8674_002844</name>
</gene>
<accession>A0A5N5FFE3</accession>
<feature type="region of interest" description="Disordered" evidence="1">
    <location>
        <begin position="132"/>
        <end position="161"/>
    </location>
</feature>
<name>A0A5N5FFE3_9ROSA</name>
<dbReference type="Proteomes" id="UP000327157">
    <property type="component" value="Chromosome 10"/>
</dbReference>
<keyword evidence="2" id="KW-1133">Transmembrane helix</keyword>
<sequence length="161" mass="17938">MGTKPRTLNSSCSGCKLQRWNSPQHNGSLHPRKPVRNLDSRSVYQNASFFAALTTNNNLKLLFACVTVTVIVTGSFQFVFNQVDGTNGKKRRPSDPDQFTTPSKPSTAIPPSFQFCACETELDQRAHRLRGPLGATTGHMTRHHCRNSEAQTTMKTPRKFS</sequence>
<proteinExistence type="predicted"/>
<dbReference type="AlphaFoldDB" id="A0A5N5FFE3"/>
<feature type="compositionally biased region" description="Polar residues" evidence="1">
    <location>
        <begin position="97"/>
        <end position="106"/>
    </location>
</feature>
<reference evidence="3 4" key="1">
    <citation type="submission" date="2019-09" db="EMBL/GenBank/DDBJ databases">
        <authorList>
            <person name="Ou C."/>
        </authorList>
    </citation>
    <scope>NUCLEOTIDE SEQUENCE [LARGE SCALE GENOMIC DNA]</scope>
    <source>
        <strain evidence="3">S2</strain>
        <tissue evidence="3">Leaf</tissue>
    </source>
</reference>
<feature type="transmembrane region" description="Helical" evidence="2">
    <location>
        <begin position="61"/>
        <end position="80"/>
    </location>
</feature>
<evidence type="ECO:0000313" key="3">
    <source>
        <dbReference type="EMBL" id="KAB2601839.1"/>
    </source>
</evidence>